<evidence type="ECO:0000256" key="3">
    <source>
        <dbReference type="ARBA" id="ARBA00022679"/>
    </source>
</evidence>
<dbReference type="STRING" id="89093.SAMN04488558_10672"/>
<dbReference type="NCBIfam" id="TIGR00536">
    <property type="entry name" value="hemK_fam"/>
    <property type="match status" value="1"/>
</dbReference>
<dbReference type="Gene3D" id="1.10.8.10">
    <property type="entry name" value="DNA helicase RuvA subunit, C-terminal domain"/>
    <property type="match status" value="1"/>
</dbReference>
<accession>A0A1H9E1W7</accession>
<proteinExistence type="predicted"/>
<evidence type="ECO:0000256" key="2">
    <source>
        <dbReference type="ARBA" id="ARBA00022603"/>
    </source>
</evidence>
<dbReference type="EC" id="2.1.1.297" evidence="1"/>
<evidence type="ECO:0000259" key="6">
    <source>
        <dbReference type="Pfam" id="PF05175"/>
    </source>
</evidence>
<gene>
    <name evidence="8" type="ORF">SAMN04488558_10672</name>
</gene>
<protein>
    <recommendedName>
        <fullName evidence="1">peptide chain release factor N(5)-glutamine methyltransferase</fullName>
        <ecNumber evidence="1">2.1.1.297</ecNumber>
    </recommendedName>
</protein>
<dbReference type="InterPro" id="IPR004556">
    <property type="entry name" value="HemK-like"/>
</dbReference>
<feature type="domain" description="Methyltransferase small" evidence="6">
    <location>
        <begin position="113"/>
        <end position="196"/>
    </location>
</feature>
<reference evidence="8 9" key="1">
    <citation type="submission" date="2016-10" db="EMBL/GenBank/DDBJ databases">
        <authorList>
            <person name="de Groot N.N."/>
        </authorList>
    </citation>
    <scope>NUCLEOTIDE SEQUENCE [LARGE SCALE GENOMIC DNA]</scope>
    <source>
        <strain evidence="8 9">DSM 15695</strain>
    </source>
</reference>
<sequence length="283" mass="32317">MEISSKSTFKEALAWASIFLRTHQFPAEHSRMYLLWLMDWTLTDYVNNKDQTLGQQTCLYLQDGFARIVQDEPIQYIVGYQDFNGRRFQVSPATLIPREETTGILTLARSFLLKHPQARVLDIGTGTGVLAINLKLDYPEIDMVASDISAAALEIARLNGQSYQVDVHWCLSDLFSNLAEESFDLIVSNPPYIGQDELYLMDQSVIKYEPKVALFADYHGLVIYQDLAQVASQHLKPGGQMILEMGYQQAQALKQIFHKHSDYRQISIHQDFNGLDRFITIES</sequence>
<dbReference type="SUPFAM" id="SSF53335">
    <property type="entry name" value="S-adenosyl-L-methionine-dependent methyltransferases"/>
    <property type="match status" value="1"/>
</dbReference>
<keyword evidence="3 8" id="KW-0808">Transferase</keyword>
<dbReference type="InterPro" id="IPR050320">
    <property type="entry name" value="N5-glutamine_MTase"/>
</dbReference>
<organism evidence="8 9">
    <name type="scientific">Ignavigranum ruoffiae</name>
    <dbReference type="NCBI Taxonomy" id="89093"/>
    <lineage>
        <taxon>Bacteria</taxon>
        <taxon>Bacillati</taxon>
        <taxon>Bacillota</taxon>
        <taxon>Bacilli</taxon>
        <taxon>Lactobacillales</taxon>
        <taxon>Aerococcaceae</taxon>
        <taxon>Ignavigranum</taxon>
    </lineage>
</organism>
<dbReference type="InterPro" id="IPR019874">
    <property type="entry name" value="RF_methyltr_PrmC"/>
</dbReference>
<evidence type="ECO:0000313" key="8">
    <source>
        <dbReference type="EMBL" id="SEQ19592.1"/>
    </source>
</evidence>
<keyword evidence="9" id="KW-1185">Reference proteome</keyword>
<dbReference type="InterPro" id="IPR002052">
    <property type="entry name" value="DNA_methylase_N6_adenine_CS"/>
</dbReference>
<dbReference type="PANTHER" id="PTHR18895:SF74">
    <property type="entry name" value="MTRF1L RELEASE FACTOR GLUTAMINE METHYLTRANSFERASE"/>
    <property type="match status" value="1"/>
</dbReference>
<evidence type="ECO:0000256" key="1">
    <source>
        <dbReference type="ARBA" id="ARBA00012771"/>
    </source>
</evidence>
<comment type="catalytic activity">
    <reaction evidence="5">
        <text>L-glutaminyl-[peptide chain release factor] + S-adenosyl-L-methionine = N(5)-methyl-L-glutaminyl-[peptide chain release factor] + S-adenosyl-L-homocysteine + H(+)</text>
        <dbReference type="Rhea" id="RHEA:42896"/>
        <dbReference type="Rhea" id="RHEA-COMP:10271"/>
        <dbReference type="Rhea" id="RHEA-COMP:10272"/>
        <dbReference type="ChEBI" id="CHEBI:15378"/>
        <dbReference type="ChEBI" id="CHEBI:30011"/>
        <dbReference type="ChEBI" id="CHEBI:57856"/>
        <dbReference type="ChEBI" id="CHEBI:59789"/>
        <dbReference type="ChEBI" id="CHEBI:61891"/>
        <dbReference type="EC" id="2.1.1.297"/>
    </reaction>
</comment>
<dbReference type="RefSeq" id="WP_092571889.1">
    <property type="nucleotide sequence ID" value="NZ_FOEN01000006.1"/>
</dbReference>
<feature type="domain" description="Release factor glutamine methyltransferase N-terminal" evidence="7">
    <location>
        <begin position="11"/>
        <end position="79"/>
    </location>
</feature>
<evidence type="ECO:0000313" key="9">
    <source>
        <dbReference type="Proteomes" id="UP000198833"/>
    </source>
</evidence>
<dbReference type="GO" id="GO:0003676">
    <property type="term" value="F:nucleic acid binding"/>
    <property type="evidence" value="ECO:0007669"/>
    <property type="project" value="InterPro"/>
</dbReference>
<dbReference type="Pfam" id="PF05175">
    <property type="entry name" value="MTS"/>
    <property type="match status" value="1"/>
</dbReference>
<dbReference type="InterPro" id="IPR007848">
    <property type="entry name" value="Small_mtfrase_dom"/>
</dbReference>
<dbReference type="EMBL" id="FOEN01000006">
    <property type="protein sequence ID" value="SEQ19592.1"/>
    <property type="molecule type" value="Genomic_DNA"/>
</dbReference>
<dbReference type="AlphaFoldDB" id="A0A1H9E1W7"/>
<dbReference type="CDD" id="cd02440">
    <property type="entry name" value="AdoMet_MTases"/>
    <property type="match status" value="1"/>
</dbReference>
<dbReference type="GO" id="GO:0032259">
    <property type="term" value="P:methylation"/>
    <property type="evidence" value="ECO:0007669"/>
    <property type="project" value="UniProtKB-KW"/>
</dbReference>
<dbReference type="PANTHER" id="PTHR18895">
    <property type="entry name" value="HEMK METHYLTRANSFERASE"/>
    <property type="match status" value="1"/>
</dbReference>
<dbReference type="GO" id="GO:0102559">
    <property type="term" value="F:peptide chain release factor N(5)-glutamine methyltransferase activity"/>
    <property type="evidence" value="ECO:0007669"/>
    <property type="project" value="UniProtKB-EC"/>
</dbReference>
<evidence type="ECO:0000256" key="5">
    <source>
        <dbReference type="ARBA" id="ARBA00048391"/>
    </source>
</evidence>
<dbReference type="Gene3D" id="3.40.50.150">
    <property type="entry name" value="Vaccinia Virus protein VP39"/>
    <property type="match status" value="1"/>
</dbReference>
<dbReference type="InterPro" id="IPR040758">
    <property type="entry name" value="PrmC_N"/>
</dbReference>
<dbReference type="Proteomes" id="UP000198833">
    <property type="component" value="Unassembled WGS sequence"/>
</dbReference>
<keyword evidence="2 8" id="KW-0489">Methyltransferase</keyword>
<evidence type="ECO:0000256" key="4">
    <source>
        <dbReference type="ARBA" id="ARBA00022691"/>
    </source>
</evidence>
<keyword evidence="4" id="KW-0949">S-adenosyl-L-methionine</keyword>
<dbReference type="PROSITE" id="PS00092">
    <property type="entry name" value="N6_MTASE"/>
    <property type="match status" value="1"/>
</dbReference>
<dbReference type="Pfam" id="PF17827">
    <property type="entry name" value="PrmC_N"/>
    <property type="match status" value="1"/>
</dbReference>
<dbReference type="OrthoDB" id="9800643at2"/>
<name>A0A1H9E1W7_9LACT</name>
<dbReference type="NCBIfam" id="TIGR03534">
    <property type="entry name" value="RF_mod_PrmC"/>
    <property type="match status" value="1"/>
</dbReference>
<evidence type="ECO:0000259" key="7">
    <source>
        <dbReference type="Pfam" id="PF17827"/>
    </source>
</evidence>
<dbReference type="InterPro" id="IPR029063">
    <property type="entry name" value="SAM-dependent_MTases_sf"/>
</dbReference>